<dbReference type="EMBL" id="JANYMP010000025">
    <property type="protein sequence ID" value="MCS7482661.1"/>
    <property type="molecule type" value="Genomic_DNA"/>
</dbReference>
<gene>
    <name evidence="1" type="ORF">NZH93_37940</name>
</gene>
<sequence>MTDQLWRRDPDSSTRETPRPYIRAFVPRGGLDAAITFYEELQGVEVDLRTPYPEKGLDIATVGAFLLVEGTEEVLEPFRATHGTLLVADLDVYEQRLVERGAEILDARIDVPTGSGLTARHPDGTIVEYVHHRPQPHER</sequence>
<dbReference type="SUPFAM" id="SSF54593">
    <property type="entry name" value="Glyoxalase/Bleomycin resistance protein/Dihydroxybiphenyl dioxygenase"/>
    <property type="match status" value="1"/>
</dbReference>
<evidence type="ECO:0000313" key="1">
    <source>
        <dbReference type="EMBL" id="MCS7482661.1"/>
    </source>
</evidence>
<proteinExistence type="predicted"/>
<reference evidence="1" key="1">
    <citation type="submission" date="2022-08" db="EMBL/GenBank/DDBJ databases">
        <authorList>
            <person name="Tistechok S."/>
            <person name="Samborskyy M."/>
            <person name="Roman I."/>
        </authorList>
    </citation>
    <scope>NUCLEOTIDE SEQUENCE</scope>
    <source>
        <strain evidence="1">DSM 103496</strain>
    </source>
</reference>
<keyword evidence="2" id="KW-1185">Reference proteome</keyword>
<evidence type="ECO:0000313" key="2">
    <source>
        <dbReference type="Proteomes" id="UP001141259"/>
    </source>
</evidence>
<dbReference type="Proteomes" id="UP001141259">
    <property type="component" value="Unassembled WGS sequence"/>
</dbReference>
<accession>A0A9X2VTG8</accession>
<dbReference type="RefSeq" id="WP_259628120.1">
    <property type="nucleotide sequence ID" value="NZ_JANYMP010000025.1"/>
</dbReference>
<dbReference type="AlphaFoldDB" id="A0A9X2VTG8"/>
<organism evidence="1 2">
    <name type="scientific">Umezawaea endophytica</name>
    <dbReference type="NCBI Taxonomy" id="1654476"/>
    <lineage>
        <taxon>Bacteria</taxon>
        <taxon>Bacillati</taxon>
        <taxon>Actinomycetota</taxon>
        <taxon>Actinomycetes</taxon>
        <taxon>Pseudonocardiales</taxon>
        <taxon>Pseudonocardiaceae</taxon>
        <taxon>Umezawaea</taxon>
    </lineage>
</organism>
<comment type="caution">
    <text evidence="1">The sequence shown here is derived from an EMBL/GenBank/DDBJ whole genome shotgun (WGS) entry which is preliminary data.</text>
</comment>
<dbReference type="Gene3D" id="3.10.180.10">
    <property type="entry name" value="2,3-Dihydroxybiphenyl 1,2-Dioxygenase, domain 1"/>
    <property type="match status" value="1"/>
</dbReference>
<protein>
    <submittedName>
        <fullName evidence="1">Uncharacterized protein</fullName>
    </submittedName>
</protein>
<name>A0A9X2VTG8_9PSEU</name>
<dbReference type="InterPro" id="IPR029068">
    <property type="entry name" value="Glyas_Bleomycin-R_OHBP_Dase"/>
</dbReference>